<dbReference type="GO" id="GO:0005524">
    <property type="term" value="F:ATP binding"/>
    <property type="evidence" value="ECO:0007669"/>
    <property type="project" value="InterPro"/>
</dbReference>
<dbReference type="SUPFAM" id="SSF52172">
    <property type="entry name" value="CheY-like"/>
    <property type="match status" value="1"/>
</dbReference>
<evidence type="ECO:0000313" key="11">
    <source>
        <dbReference type="Proteomes" id="UP001217417"/>
    </source>
</evidence>
<dbReference type="Proteomes" id="UP001217417">
    <property type="component" value="Unassembled WGS sequence"/>
</dbReference>
<dbReference type="InterPro" id="IPR027417">
    <property type="entry name" value="P-loop_NTPase"/>
</dbReference>
<feature type="region of interest" description="Disordered" evidence="5">
    <location>
        <begin position="1557"/>
        <end position="1593"/>
    </location>
</feature>
<dbReference type="FunFam" id="3.30.565.10:FF:000010">
    <property type="entry name" value="Sensor histidine kinase RcsC"/>
    <property type="match status" value="1"/>
</dbReference>
<accession>A0AAD7QSX4</accession>
<dbReference type="Gene3D" id="3.40.50.2300">
    <property type="match status" value="1"/>
</dbReference>
<evidence type="ECO:0000256" key="5">
    <source>
        <dbReference type="SAM" id="MobiDB-lite"/>
    </source>
</evidence>
<dbReference type="Gene3D" id="1.10.287.130">
    <property type="match status" value="1"/>
</dbReference>
<evidence type="ECO:0000256" key="1">
    <source>
        <dbReference type="ARBA" id="ARBA00022553"/>
    </source>
</evidence>
<evidence type="ECO:0000256" key="2">
    <source>
        <dbReference type="ARBA" id="ARBA00022679"/>
    </source>
</evidence>
<keyword evidence="3" id="KW-0418">Kinase</keyword>
<dbReference type="CDD" id="cd17546">
    <property type="entry name" value="REC_hyHK_CKI1_RcsC-like"/>
    <property type="match status" value="1"/>
</dbReference>
<evidence type="ECO:0000313" key="10">
    <source>
        <dbReference type="EMBL" id="KAJ8100894.1"/>
    </source>
</evidence>
<reference evidence="10" key="1">
    <citation type="submission" date="2023-03" db="EMBL/GenBank/DDBJ databases">
        <title>Near-Complete genome sequence of Lipomyces tetrasporous NRRL Y-64009, an oleaginous yeast capable of growing on lignocellulosic hydrolysates.</title>
        <authorList>
            <consortium name="Lawrence Berkeley National Laboratory"/>
            <person name="Jagtap S.S."/>
            <person name="Liu J.-J."/>
            <person name="Walukiewicz H.E."/>
            <person name="Pangilinan J."/>
            <person name="Lipzen A."/>
            <person name="Ahrendt S."/>
            <person name="Koriabine M."/>
            <person name="Cobaugh K."/>
            <person name="Salamov A."/>
            <person name="Yoshinaga Y."/>
            <person name="Ng V."/>
            <person name="Daum C."/>
            <person name="Grigoriev I.V."/>
            <person name="Slininger P.J."/>
            <person name="Dien B.S."/>
            <person name="Jin Y.-S."/>
            <person name="Rao C.V."/>
        </authorList>
    </citation>
    <scope>NUCLEOTIDE SEQUENCE</scope>
    <source>
        <strain evidence="10">NRRL Y-64009</strain>
    </source>
</reference>
<dbReference type="SUPFAM" id="SSF55874">
    <property type="entry name" value="ATPase domain of HSP90 chaperone/DNA topoisomerase II/histidine kinase"/>
    <property type="match status" value="1"/>
</dbReference>
<dbReference type="InterPro" id="IPR000719">
    <property type="entry name" value="Prot_kinase_dom"/>
</dbReference>
<evidence type="ECO:0000259" key="7">
    <source>
        <dbReference type="PROSITE" id="PS50109"/>
    </source>
</evidence>
<feature type="domain" description="Protein kinase" evidence="6">
    <location>
        <begin position="1"/>
        <end position="323"/>
    </location>
</feature>
<dbReference type="SMART" id="SM00448">
    <property type="entry name" value="REC"/>
    <property type="match status" value="1"/>
</dbReference>
<keyword evidence="1 4" id="KW-0597">Phosphoprotein</keyword>
<protein>
    <submittedName>
        <fullName evidence="10">Uncharacterized protein</fullName>
    </submittedName>
</protein>
<dbReference type="PROSITE" id="PS50109">
    <property type="entry name" value="HIS_KIN"/>
    <property type="match status" value="1"/>
</dbReference>
<dbReference type="PANTHER" id="PTHR45339">
    <property type="entry name" value="HYBRID SIGNAL TRANSDUCTION HISTIDINE KINASE J"/>
    <property type="match status" value="1"/>
</dbReference>
<sequence length="2414" mass="271406">MQSPCSLPPDLVEELRSIPNYFFDLDSAYITSYESWHVRGKHVTVTETPILARISPSERSLRLEQEFATVRHMQKLDPTSARIIRAFEFFHLKKTGAVVSIFEYLGENSLSEFSSAMTDNQNGDEQEEDVESLTETSRPAAASLRPKSIMTLPQFLEFAIGTCECLELLHHSHNIVHGEVRDDAFFYNASTRTVKIMQFGCSTRNVQSTIANSTIQDIVDNSALDYKYVYLSPEKTGRASSCVDHRTDIYSLGIVFFSVLTGQLPFYGSAMDVIHDILHTPVPSIESYRPDIPSVIDSIIQKMTAKQAGQRYRSVTGLKHDLLEVQRLVRICEGNILDDFELGTNDVSSIFILPTETIGRDAEKDQVIGIIRKFVKRRRSTSDLQTFHSKRFQANNAANHSDSLALSADSKTVSSSSSSVSVTSLDVASSRASQSYTGSGDSRRSHRYDKTEVIVIRGYPGIGKSSFVTSLQAPVRKYGYFAHFAVRSKARRPFEAPVEILSAILRQVLSEKVEVVHAFYSNLRSRLGMQCYNMQRLGALIPELKAIVEVDRAYTQRKSQRDFLHVEDDNASQSSSSIVAFDSIADEFFDAVSQSSRTSSQQIRQQLLGQDSTSFTEEDMFKNATGNKMQFVSFILTTLRVLSEMFVITAVVGDIHYADDETLELLLNIIHSKVDMVLIFTQREAEKLAPQYKDFLDSDYPRLTKIMLKPLGRQSFEEFVSLTLHRELSEISDLVNFLYERIKGNPFYLREFLNILYNKKSIRFDWRESKWVYDDIDKLNAHYLNFTAHTEIDESFILRRLREFPKRTKNFLIWAAFLGSPFSFALVRRFMSMPEGLSSSDSSDIPAVDNTAITLIESDDKALSSLQTLLQAGVIMQDKDEDHFRFVNERFSRAALSLVRPENVGTMNLLIAQVLMKGDDHDPYLVCEHLLTAIPLIQDKEYRLPYRRELLQAGKIASDNGSFVKAAELYKVGISLLQTHRWDDGQPDVDYCETFQFFIRLAEVYIWQGKGHEALATLDETYQNSHEKDHKGLCHLLRNRVYFLMGDYGKICDAMNVACEDLELCTRVRLDELTVTDRFWEFYDMIENANEEDLMSPKRTDDPVIELAERLTAESLMAAYLGAPDKIFQLVLVFFNMQTNIGADDNISLAYIYLGMVAIARFRLYHFANKLRAISYRMIDECKNSSSIARATFAYYVYLGHLGHDFGDALERIDVAISHAITSGDRVAMLQLQSLNIRIRFFMCDDLRSILSQCDSTLGSADVLYENSDSIIVIRAVRQTIQALTGKTISRDAENLLTDDQHDSVAYRNRLLSMPFLATTAVYLEYYMIALFFFGHYDEIYEVSSYISTHRSIWHCSRAAQYAGFVLSIAMVQILRRGNIDPKKREMMLARIHEQQYALQEWLSVSKVSFYMCWGMIDMELEDLAGHFDKAMVRYEDVLQHCEQYKFKFDTAILHGLAGEICMRRGVKSIGQVLLKRAVAVFMECGAVAVVEDMSRRHPDVFNVTDSTRYRSVGVQTVAVKVQSDVTAEGGPNTSAGVQSLSYMDYFQGGAPLPQSMTDANGGYRKTTEERAVESEWEEDDETDMHENANRSESSNTLDILDLTSIIKSSQIISSEINVDTLLKKMIEIFINTTRAEVAAVVVHEDSKFRVAAMGTVSGVESFKYPRMSLESLENTVFSEPISYALNTSETVVMANSADDERFLGASLGWQKSHPDGRSVLVHPVRHKNIVLGALYLEGAPHSFNTRHIEVLSLLSQQMGISITNAMLFKNIRKATMANAMMIESQNAALRAARESEARFVATLETMPCIIWTADPPSARAPANTTPPLDYLNNFWYIFCGAGAPGPANDAYLRQFHDDDREVFVRALRNAKCGTYETIEIRIRDAEGNYRWHVCRCTALKSDDGMITKWIGALINIDDQRRAKEDALNAMRLKEEASRMKSEFLANMSHEIRTPIAGVIGMSDLLLSTDLQPQQRNFADNIRLCADALLTVITDVLDFSKIEVGKLELCNVPFDVTRVLKETLKILSFPVAKKGLRLLDDIHFSIQPMPLVMGDPGRFRQIAMNLLTNAVKFTRSGHITLTARDGYETDDTVEVKVHISDTGIGISKAVMSKLFLPFEQGDNSTARQFGGTGLGLSISKNLVELMNGTIGLDSEYGKGTIAHFTVPFMKAPIDAQPSPYSPDEASSVVAWDAGPNSYQQLVDIPSPVSVVSHPEVPEGDGDPQESLSSLDTYLGTKPPSAARTSTSESSVSSASAASSTLSSDSAESCASNSTVDARESRPIWILVVEDNLINQQIALNLLKKLKYGVEAVCNGKQALDALDRRVSCRQPFDLVLMDCQMPLMDGYEATRRLRRHSDNSVRDVPVIAMTANAVTGDRERCLDAGMSDYLAKPVKRDVLESIIAKWLNLREIPS</sequence>
<dbReference type="SUPFAM" id="SSF47384">
    <property type="entry name" value="Homodimeric domain of signal transducing histidine kinase"/>
    <property type="match status" value="1"/>
</dbReference>
<feature type="region of interest" description="Disordered" evidence="5">
    <location>
        <begin position="2209"/>
        <end position="2251"/>
    </location>
</feature>
<dbReference type="SUPFAM" id="SSF55785">
    <property type="entry name" value="PYP-like sensor domain (PAS domain)"/>
    <property type="match status" value="1"/>
</dbReference>
<dbReference type="PROSITE" id="PS50113">
    <property type="entry name" value="PAC"/>
    <property type="match status" value="1"/>
</dbReference>
<dbReference type="SMART" id="SM00387">
    <property type="entry name" value="HATPase_c"/>
    <property type="match status" value="1"/>
</dbReference>
<feature type="domain" description="PAC" evidence="9">
    <location>
        <begin position="1877"/>
        <end position="1929"/>
    </location>
</feature>
<dbReference type="Gene3D" id="1.10.510.10">
    <property type="entry name" value="Transferase(Phosphotransferase) domain 1"/>
    <property type="match status" value="1"/>
</dbReference>
<evidence type="ECO:0000259" key="9">
    <source>
        <dbReference type="PROSITE" id="PS50113"/>
    </source>
</evidence>
<dbReference type="InterPro" id="IPR036097">
    <property type="entry name" value="HisK_dim/P_sf"/>
</dbReference>
<dbReference type="Pfam" id="PF13185">
    <property type="entry name" value="GAF_2"/>
    <property type="match status" value="1"/>
</dbReference>
<dbReference type="SMART" id="SM00220">
    <property type="entry name" value="S_TKc"/>
    <property type="match status" value="1"/>
</dbReference>
<dbReference type="Gene3D" id="3.30.565.10">
    <property type="entry name" value="Histidine kinase-like ATPase, C-terminal domain"/>
    <property type="match status" value="1"/>
</dbReference>
<keyword evidence="11" id="KW-1185">Reference proteome</keyword>
<feature type="domain" description="Response regulatory" evidence="8">
    <location>
        <begin position="2284"/>
        <end position="2407"/>
    </location>
</feature>
<dbReference type="SMART" id="SM00065">
    <property type="entry name" value="GAF"/>
    <property type="match status" value="1"/>
</dbReference>
<dbReference type="InterPro" id="IPR003661">
    <property type="entry name" value="HisK_dim/P_dom"/>
</dbReference>
<dbReference type="Pfam" id="PF00072">
    <property type="entry name" value="Response_reg"/>
    <property type="match status" value="1"/>
</dbReference>
<dbReference type="InterPro" id="IPR011009">
    <property type="entry name" value="Kinase-like_dom_sf"/>
</dbReference>
<dbReference type="InterPro" id="IPR036890">
    <property type="entry name" value="HATPase_C_sf"/>
</dbReference>
<dbReference type="PRINTS" id="PR00344">
    <property type="entry name" value="BCTRLSENSOR"/>
</dbReference>
<dbReference type="PANTHER" id="PTHR45339:SF5">
    <property type="entry name" value="HISTIDINE KINASE"/>
    <property type="match status" value="1"/>
</dbReference>
<dbReference type="InterPro" id="IPR003018">
    <property type="entry name" value="GAF"/>
</dbReference>
<dbReference type="SUPFAM" id="SSF55781">
    <property type="entry name" value="GAF domain-like"/>
    <property type="match status" value="1"/>
</dbReference>
<dbReference type="Pfam" id="PF08447">
    <property type="entry name" value="PAS_3"/>
    <property type="match status" value="1"/>
</dbReference>
<dbReference type="InterPro" id="IPR035965">
    <property type="entry name" value="PAS-like_dom_sf"/>
</dbReference>
<comment type="caution">
    <text evidence="10">The sequence shown here is derived from an EMBL/GenBank/DDBJ whole genome shotgun (WGS) entry which is preliminary data.</text>
</comment>
<dbReference type="Gene3D" id="3.30.450.40">
    <property type="match status" value="1"/>
</dbReference>
<feature type="compositionally biased region" description="Low complexity" evidence="5">
    <location>
        <begin position="2240"/>
        <end position="2251"/>
    </location>
</feature>
<feature type="compositionally biased region" description="Acidic residues" evidence="5">
    <location>
        <begin position="122"/>
        <end position="132"/>
    </location>
</feature>
<dbReference type="Pfam" id="PF00512">
    <property type="entry name" value="HisKA"/>
    <property type="match status" value="1"/>
</dbReference>
<feature type="compositionally biased region" description="Acidic residues" evidence="5">
    <location>
        <begin position="1575"/>
        <end position="1584"/>
    </location>
</feature>
<dbReference type="InterPro" id="IPR001789">
    <property type="entry name" value="Sig_transdc_resp-reg_receiver"/>
</dbReference>
<gene>
    <name evidence="10" type="ORF">POJ06DRAFT_249779</name>
</gene>
<dbReference type="EMBL" id="JARPMG010000004">
    <property type="protein sequence ID" value="KAJ8100894.1"/>
    <property type="molecule type" value="Genomic_DNA"/>
</dbReference>
<dbReference type="SUPFAM" id="SSF56112">
    <property type="entry name" value="Protein kinase-like (PK-like)"/>
    <property type="match status" value="1"/>
</dbReference>
<proteinExistence type="predicted"/>
<dbReference type="Gene3D" id="3.30.450.20">
    <property type="entry name" value="PAS domain"/>
    <property type="match status" value="1"/>
</dbReference>
<keyword evidence="2" id="KW-0808">Transferase</keyword>
<dbReference type="RefSeq" id="XP_056044344.1">
    <property type="nucleotide sequence ID" value="XM_056187208.1"/>
</dbReference>
<dbReference type="InterPro" id="IPR013655">
    <property type="entry name" value="PAS_fold_3"/>
</dbReference>
<dbReference type="CDD" id="cd00130">
    <property type="entry name" value="PAS"/>
    <property type="match status" value="1"/>
</dbReference>
<dbReference type="InterPro" id="IPR011006">
    <property type="entry name" value="CheY-like_superfamily"/>
</dbReference>
<dbReference type="InterPro" id="IPR029016">
    <property type="entry name" value="GAF-like_dom_sf"/>
</dbReference>
<organism evidence="10 11">
    <name type="scientific">Lipomyces tetrasporus</name>
    <dbReference type="NCBI Taxonomy" id="54092"/>
    <lineage>
        <taxon>Eukaryota</taxon>
        <taxon>Fungi</taxon>
        <taxon>Dikarya</taxon>
        <taxon>Ascomycota</taxon>
        <taxon>Saccharomycotina</taxon>
        <taxon>Lipomycetes</taxon>
        <taxon>Lipomycetales</taxon>
        <taxon>Lipomycetaceae</taxon>
        <taxon>Lipomyces</taxon>
    </lineage>
</organism>
<dbReference type="CDD" id="cd00082">
    <property type="entry name" value="HisKA"/>
    <property type="match status" value="1"/>
</dbReference>
<evidence type="ECO:0000256" key="4">
    <source>
        <dbReference type="PROSITE-ProRule" id="PRU00169"/>
    </source>
</evidence>
<dbReference type="SMART" id="SM00388">
    <property type="entry name" value="HisKA"/>
    <property type="match status" value="1"/>
</dbReference>
<dbReference type="InterPro" id="IPR000014">
    <property type="entry name" value="PAS"/>
</dbReference>
<evidence type="ECO:0000259" key="8">
    <source>
        <dbReference type="PROSITE" id="PS50110"/>
    </source>
</evidence>
<dbReference type="Pfam" id="PF02518">
    <property type="entry name" value="HATPase_c"/>
    <property type="match status" value="1"/>
</dbReference>
<feature type="region of interest" description="Disordered" evidence="5">
    <location>
        <begin position="115"/>
        <end position="141"/>
    </location>
</feature>
<dbReference type="PROSITE" id="PS50110">
    <property type="entry name" value="RESPONSE_REGULATORY"/>
    <property type="match status" value="1"/>
</dbReference>
<dbReference type="GO" id="GO:0006950">
    <property type="term" value="P:response to stress"/>
    <property type="evidence" value="ECO:0007669"/>
    <property type="project" value="UniProtKB-ARBA"/>
</dbReference>
<dbReference type="PROSITE" id="PS50011">
    <property type="entry name" value="PROTEIN_KINASE_DOM"/>
    <property type="match status" value="1"/>
</dbReference>
<dbReference type="InterPro" id="IPR000700">
    <property type="entry name" value="PAS-assoc_C"/>
</dbReference>
<dbReference type="CDD" id="cd16922">
    <property type="entry name" value="HATPase_EvgS-ArcB-TorS-like"/>
    <property type="match status" value="1"/>
</dbReference>
<name>A0AAD7QSX4_9ASCO</name>
<dbReference type="InterPro" id="IPR003594">
    <property type="entry name" value="HATPase_dom"/>
</dbReference>
<evidence type="ECO:0000259" key="6">
    <source>
        <dbReference type="PROSITE" id="PS50011"/>
    </source>
</evidence>
<feature type="modified residue" description="4-aspartylphosphate" evidence="4">
    <location>
        <position position="2338"/>
    </location>
</feature>
<evidence type="ECO:0000256" key="3">
    <source>
        <dbReference type="ARBA" id="ARBA00022777"/>
    </source>
</evidence>
<dbReference type="SUPFAM" id="SSF52540">
    <property type="entry name" value="P-loop containing nucleoside triphosphate hydrolases"/>
    <property type="match status" value="1"/>
</dbReference>
<dbReference type="GO" id="GO:0000155">
    <property type="term" value="F:phosphorelay sensor kinase activity"/>
    <property type="evidence" value="ECO:0007669"/>
    <property type="project" value="InterPro"/>
</dbReference>
<feature type="domain" description="Histidine kinase" evidence="7">
    <location>
        <begin position="1947"/>
        <end position="2170"/>
    </location>
</feature>
<dbReference type="Pfam" id="PF00069">
    <property type="entry name" value="Pkinase"/>
    <property type="match status" value="1"/>
</dbReference>
<dbReference type="InterPro" id="IPR004358">
    <property type="entry name" value="Sig_transdc_His_kin-like_C"/>
</dbReference>
<dbReference type="InterPro" id="IPR005467">
    <property type="entry name" value="His_kinase_dom"/>
</dbReference>
<dbReference type="GeneID" id="80882374"/>